<evidence type="ECO:0000256" key="4">
    <source>
        <dbReference type="SAM" id="MobiDB-lite"/>
    </source>
</evidence>
<evidence type="ECO:0000256" key="5">
    <source>
        <dbReference type="SAM" id="SignalP"/>
    </source>
</evidence>
<dbReference type="GO" id="GO:0009277">
    <property type="term" value="C:fungal-type cell wall"/>
    <property type="evidence" value="ECO:0007669"/>
    <property type="project" value="TreeGrafter"/>
</dbReference>
<feature type="region of interest" description="Disordered" evidence="4">
    <location>
        <begin position="121"/>
        <end position="178"/>
    </location>
</feature>
<evidence type="ECO:0000313" key="6">
    <source>
        <dbReference type="EMBL" id="KAF2794979.1"/>
    </source>
</evidence>
<dbReference type="EMBL" id="MU001873">
    <property type="protein sequence ID" value="KAF2794979.1"/>
    <property type="molecule type" value="Genomic_DNA"/>
</dbReference>
<protein>
    <submittedName>
        <fullName evidence="6">Glycoside hydrolase family 17 protein</fullName>
    </submittedName>
</protein>
<feature type="compositionally biased region" description="Low complexity" evidence="4">
    <location>
        <begin position="153"/>
        <end position="162"/>
    </location>
</feature>
<sequence>MKATAFARALAAGVVFAGIAGGHPHKLKRDLVTEVVYTTVTVADVIVWVDENGVPYETTTMDLATTIASTVTDASTTSIVEATPSAAAASALPSLVIVSQNAVATSDAVGPPPVTTSIAVESHAEPSQSPVETSAPPAPPAPAPQAPPPPAPSSEKPAVPSALPMSSPKPAPIPQAASDDAFPLGVTYDPFKPGACKTEDEITNELNNMKSFGIIRIYGMGCNVIPLTVQHAKANNQKIMAGIYRGADPNNNENIDTVVQVLSDAVKQYAGGDWSIISLVSVENEKVNSHEMTASDVVNTIQTARGALRNAGYNGPVGAVETVPATVDNPSVCTESDLALVNIHAFFDEHTQAADAGDFVKGQIELVKNACPNKRVIVTESGWPHQGDSHGNAVASPEAQKAAMDSIRSKFDHDVFLFNAYDSMWKTDDASTHNAEKFWGIL</sequence>
<dbReference type="OrthoDB" id="941679at2759"/>
<organism evidence="6 7">
    <name type="scientific">Melanomma pulvis-pyrius CBS 109.77</name>
    <dbReference type="NCBI Taxonomy" id="1314802"/>
    <lineage>
        <taxon>Eukaryota</taxon>
        <taxon>Fungi</taxon>
        <taxon>Dikarya</taxon>
        <taxon>Ascomycota</taxon>
        <taxon>Pezizomycotina</taxon>
        <taxon>Dothideomycetes</taxon>
        <taxon>Pleosporomycetidae</taxon>
        <taxon>Pleosporales</taxon>
        <taxon>Melanommataceae</taxon>
        <taxon>Melanomma</taxon>
    </lineage>
</organism>
<feature type="compositionally biased region" description="Pro residues" evidence="4">
    <location>
        <begin position="136"/>
        <end position="152"/>
    </location>
</feature>
<feature type="signal peptide" evidence="5">
    <location>
        <begin position="1"/>
        <end position="22"/>
    </location>
</feature>
<dbReference type="Gene3D" id="3.20.20.80">
    <property type="entry name" value="Glycosidases"/>
    <property type="match status" value="2"/>
</dbReference>
<reference evidence="6" key="1">
    <citation type="journal article" date="2020" name="Stud. Mycol.">
        <title>101 Dothideomycetes genomes: a test case for predicting lifestyles and emergence of pathogens.</title>
        <authorList>
            <person name="Haridas S."/>
            <person name="Albert R."/>
            <person name="Binder M."/>
            <person name="Bloem J."/>
            <person name="Labutti K."/>
            <person name="Salamov A."/>
            <person name="Andreopoulos B."/>
            <person name="Baker S."/>
            <person name="Barry K."/>
            <person name="Bills G."/>
            <person name="Bluhm B."/>
            <person name="Cannon C."/>
            <person name="Castanera R."/>
            <person name="Culley D."/>
            <person name="Daum C."/>
            <person name="Ezra D."/>
            <person name="Gonzalez J."/>
            <person name="Henrissat B."/>
            <person name="Kuo A."/>
            <person name="Liang C."/>
            <person name="Lipzen A."/>
            <person name="Lutzoni F."/>
            <person name="Magnuson J."/>
            <person name="Mondo S."/>
            <person name="Nolan M."/>
            <person name="Ohm R."/>
            <person name="Pangilinan J."/>
            <person name="Park H.-J."/>
            <person name="Ramirez L."/>
            <person name="Alfaro M."/>
            <person name="Sun H."/>
            <person name="Tritt A."/>
            <person name="Yoshinaga Y."/>
            <person name="Zwiers L.-H."/>
            <person name="Turgeon B."/>
            <person name="Goodwin S."/>
            <person name="Spatafora J."/>
            <person name="Crous P."/>
            <person name="Grigoriev I."/>
        </authorList>
    </citation>
    <scope>NUCLEOTIDE SEQUENCE</scope>
    <source>
        <strain evidence="6">CBS 109.77</strain>
    </source>
</reference>
<dbReference type="GO" id="GO:0042973">
    <property type="term" value="F:glucan endo-1,3-beta-D-glucosidase activity"/>
    <property type="evidence" value="ECO:0007669"/>
    <property type="project" value="TreeGrafter"/>
</dbReference>
<dbReference type="InterPro" id="IPR017853">
    <property type="entry name" value="GH"/>
</dbReference>
<feature type="chain" id="PRO_5025633586" evidence="5">
    <location>
        <begin position="23"/>
        <end position="442"/>
    </location>
</feature>
<dbReference type="GO" id="GO:0071555">
    <property type="term" value="P:cell wall organization"/>
    <property type="evidence" value="ECO:0007669"/>
    <property type="project" value="TreeGrafter"/>
</dbReference>
<dbReference type="GO" id="GO:0009986">
    <property type="term" value="C:cell surface"/>
    <property type="evidence" value="ECO:0007669"/>
    <property type="project" value="TreeGrafter"/>
</dbReference>
<dbReference type="Proteomes" id="UP000799757">
    <property type="component" value="Unassembled WGS sequence"/>
</dbReference>
<comment type="similarity">
    <text evidence="2">Belongs to the glycosyl hydrolase 17 family.</text>
</comment>
<proteinExistence type="inferred from homology"/>
<evidence type="ECO:0000313" key="7">
    <source>
        <dbReference type="Proteomes" id="UP000799757"/>
    </source>
</evidence>
<evidence type="ECO:0000256" key="3">
    <source>
        <dbReference type="ARBA" id="ARBA00022801"/>
    </source>
</evidence>
<comment type="subcellular location">
    <subcellularLocation>
        <location evidence="1">Cell envelope</location>
    </subcellularLocation>
</comment>
<dbReference type="PANTHER" id="PTHR16631:SF14">
    <property type="entry name" value="FAMILY 17 GLUCOSIDASE SCW10-RELATED"/>
    <property type="match status" value="1"/>
</dbReference>
<keyword evidence="7" id="KW-1185">Reference proteome</keyword>
<dbReference type="PANTHER" id="PTHR16631">
    <property type="entry name" value="GLUCAN 1,3-BETA-GLUCOSIDASE"/>
    <property type="match status" value="1"/>
</dbReference>
<name>A0A6A6XEP1_9PLEO</name>
<keyword evidence="3 6" id="KW-0378">Hydrolase</keyword>
<dbReference type="SUPFAM" id="SSF51445">
    <property type="entry name" value="(Trans)glycosidases"/>
    <property type="match status" value="1"/>
</dbReference>
<evidence type="ECO:0000256" key="1">
    <source>
        <dbReference type="ARBA" id="ARBA00004196"/>
    </source>
</evidence>
<accession>A0A6A6XEP1</accession>
<keyword evidence="5" id="KW-0732">Signal</keyword>
<evidence type="ECO:0000256" key="2">
    <source>
        <dbReference type="ARBA" id="ARBA00008773"/>
    </source>
</evidence>
<gene>
    <name evidence="6" type="ORF">K505DRAFT_407194</name>
</gene>
<dbReference type="AlphaFoldDB" id="A0A6A6XEP1"/>
<dbReference type="GO" id="GO:0005576">
    <property type="term" value="C:extracellular region"/>
    <property type="evidence" value="ECO:0007669"/>
    <property type="project" value="TreeGrafter"/>
</dbReference>
<dbReference type="InterPro" id="IPR050732">
    <property type="entry name" value="Beta-glucan_modifiers"/>
</dbReference>